<name>A0A8B6HDY0_MYTGA</name>
<feature type="domain" description="IgGFc-binding protein N-terminal" evidence="1">
    <location>
        <begin position="1"/>
        <end position="123"/>
    </location>
</feature>
<evidence type="ECO:0000313" key="2">
    <source>
        <dbReference type="EMBL" id="VDI78139.1"/>
    </source>
</evidence>
<proteinExistence type="predicted"/>
<dbReference type="InterPro" id="IPR035234">
    <property type="entry name" value="IgGFc-bd_N"/>
</dbReference>
<reference evidence="2" key="1">
    <citation type="submission" date="2018-11" db="EMBL/GenBank/DDBJ databases">
        <authorList>
            <person name="Alioto T."/>
            <person name="Alioto T."/>
        </authorList>
    </citation>
    <scope>NUCLEOTIDE SEQUENCE</scope>
</reference>
<keyword evidence="3" id="KW-1185">Reference proteome</keyword>
<gene>
    <name evidence="2" type="ORF">MGAL_10B026478</name>
</gene>
<evidence type="ECO:0000313" key="3">
    <source>
        <dbReference type="Proteomes" id="UP000596742"/>
    </source>
</evidence>
<dbReference type="AlphaFoldDB" id="A0A8B6HDY0"/>
<organism evidence="2 3">
    <name type="scientific">Mytilus galloprovincialis</name>
    <name type="common">Mediterranean mussel</name>
    <dbReference type="NCBI Taxonomy" id="29158"/>
    <lineage>
        <taxon>Eukaryota</taxon>
        <taxon>Metazoa</taxon>
        <taxon>Spiralia</taxon>
        <taxon>Lophotrochozoa</taxon>
        <taxon>Mollusca</taxon>
        <taxon>Bivalvia</taxon>
        <taxon>Autobranchia</taxon>
        <taxon>Pteriomorphia</taxon>
        <taxon>Mytilida</taxon>
        <taxon>Mytiloidea</taxon>
        <taxon>Mytilidae</taxon>
        <taxon>Mytilinae</taxon>
        <taxon>Mytilus</taxon>
    </lineage>
</organism>
<feature type="non-terminal residue" evidence="2">
    <location>
        <position position="1"/>
    </location>
</feature>
<dbReference type="EMBL" id="UYJE01009931">
    <property type="protein sequence ID" value="VDI78139.1"/>
    <property type="molecule type" value="Genomic_DNA"/>
</dbReference>
<dbReference type="Pfam" id="PF17517">
    <property type="entry name" value="IgGFc_binding"/>
    <property type="match status" value="1"/>
</dbReference>
<sequence>GTLVAASKPVAVMSGVRTSYLRNGWGNHMEEMILPNEQLGRDFIVPKLYDSQCNFRIFANEHSRVRINNNSIIQYIDIQRGRFQEFENNDIYTVQSSSPVQVQLYCNGVTTGYDAFMVTLPSV</sequence>
<dbReference type="Proteomes" id="UP000596742">
    <property type="component" value="Unassembled WGS sequence"/>
</dbReference>
<accession>A0A8B6HDY0</accession>
<dbReference type="OrthoDB" id="6086464at2759"/>
<evidence type="ECO:0000259" key="1">
    <source>
        <dbReference type="Pfam" id="PF17517"/>
    </source>
</evidence>
<dbReference type="PANTHER" id="PTHR46534">
    <property type="entry name" value="IGGFC_BINDING DOMAIN-CONTAINING PROTEIN"/>
    <property type="match status" value="1"/>
</dbReference>
<dbReference type="PANTHER" id="PTHR46534:SF1">
    <property type="entry name" value="IGGFC-BINDING PROTEIN N-TERMINAL DOMAIN-CONTAINING PROTEIN"/>
    <property type="match status" value="1"/>
</dbReference>
<comment type="caution">
    <text evidence="2">The sequence shown here is derived from an EMBL/GenBank/DDBJ whole genome shotgun (WGS) entry which is preliminary data.</text>
</comment>
<protein>
    <recommendedName>
        <fullName evidence="1">IgGFc-binding protein N-terminal domain-containing protein</fullName>
    </recommendedName>
</protein>